<feature type="domain" description="Histidine kinase" evidence="7">
    <location>
        <begin position="686"/>
        <end position="909"/>
    </location>
</feature>
<dbReference type="Pfam" id="PF13426">
    <property type="entry name" value="PAS_9"/>
    <property type="match status" value="1"/>
</dbReference>
<dbReference type="SMART" id="SM00387">
    <property type="entry name" value="HATPase_c"/>
    <property type="match status" value="1"/>
</dbReference>
<keyword evidence="5" id="KW-0902">Two-component regulatory system</keyword>
<dbReference type="CDD" id="cd00082">
    <property type="entry name" value="HisKA"/>
    <property type="match status" value="1"/>
</dbReference>
<dbReference type="Pfam" id="PF13188">
    <property type="entry name" value="PAS_8"/>
    <property type="match status" value="1"/>
</dbReference>
<keyword evidence="10" id="KW-1185">Reference proteome</keyword>
<dbReference type="Proteomes" id="UP000199068">
    <property type="component" value="Unassembled WGS sequence"/>
</dbReference>
<evidence type="ECO:0000256" key="1">
    <source>
        <dbReference type="ARBA" id="ARBA00000085"/>
    </source>
</evidence>
<dbReference type="SMART" id="SM00091">
    <property type="entry name" value="PAS"/>
    <property type="match status" value="3"/>
</dbReference>
<feature type="transmembrane region" description="Helical" evidence="6">
    <location>
        <begin position="94"/>
        <end position="117"/>
    </location>
</feature>
<keyword evidence="4" id="KW-0808">Transferase</keyword>
<feature type="domain" description="PAS" evidence="8">
    <location>
        <begin position="542"/>
        <end position="616"/>
    </location>
</feature>
<evidence type="ECO:0000256" key="6">
    <source>
        <dbReference type="SAM" id="Phobius"/>
    </source>
</evidence>
<dbReference type="InterPro" id="IPR003594">
    <property type="entry name" value="HATPase_dom"/>
</dbReference>
<dbReference type="InterPro" id="IPR013655">
    <property type="entry name" value="PAS_fold_3"/>
</dbReference>
<feature type="transmembrane region" description="Helical" evidence="6">
    <location>
        <begin position="69"/>
        <end position="88"/>
    </location>
</feature>
<evidence type="ECO:0000259" key="7">
    <source>
        <dbReference type="PROSITE" id="PS50109"/>
    </source>
</evidence>
<dbReference type="InterPro" id="IPR036097">
    <property type="entry name" value="HisK_dim/P_sf"/>
</dbReference>
<dbReference type="PRINTS" id="PR00344">
    <property type="entry name" value="BCTRLSENSOR"/>
</dbReference>
<protein>
    <recommendedName>
        <fullName evidence="2">histidine kinase</fullName>
        <ecNumber evidence="2">2.7.13.3</ecNumber>
    </recommendedName>
</protein>
<dbReference type="STRING" id="1121325.SAMN04515677_104124"/>
<dbReference type="PANTHER" id="PTHR43547">
    <property type="entry name" value="TWO-COMPONENT HISTIDINE KINASE"/>
    <property type="match status" value="1"/>
</dbReference>
<proteinExistence type="predicted"/>
<feature type="transmembrane region" description="Helical" evidence="6">
    <location>
        <begin position="155"/>
        <end position="176"/>
    </location>
</feature>
<dbReference type="EC" id="2.7.13.3" evidence="2"/>
<dbReference type="RefSeq" id="WP_170139054.1">
    <property type="nucleotide sequence ID" value="NZ_FNGW01000004.1"/>
</dbReference>
<evidence type="ECO:0000256" key="4">
    <source>
        <dbReference type="ARBA" id="ARBA00022777"/>
    </source>
</evidence>
<dbReference type="Gene3D" id="1.10.287.130">
    <property type="match status" value="1"/>
</dbReference>
<evidence type="ECO:0000256" key="5">
    <source>
        <dbReference type="ARBA" id="ARBA00023012"/>
    </source>
</evidence>
<evidence type="ECO:0000313" key="10">
    <source>
        <dbReference type="Proteomes" id="UP000199068"/>
    </source>
</evidence>
<reference evidence="9 10" key="1">
    <citation type="submission" date="2016-10" db="EMBL/GenBank/DDBJ databases">
        <authorList>
            <person name="de Groot N.N."/>
        </authorList>
    </citation>
    <scope>NUCLEOTIDE SEQUENCE [LARGE SCALE GENOMIC DNA]</scope>
    <source>
        <strain evidence="9 10">DSM 797</strain>
    </source>
</reference>
<keyword evidence="3" id="KW-0597">Phosphoprotein</keyword>
<evidence type="ECO:0000256" key="2">
    <source>
        <dbReference type="ARBA" id="ARBA00012438"/>
    </source>
</evidence>
<feature type="transmembrane region" description="Helical" evidence="6">
    <location>
        <begin position="197"/>
        <end position="214"/>
    </location>
</feature>
<name>A0A1G9NXS6_9FIRM</name>
<gene>
    <name evidence="9" type="ORF">SAMN04515677_104124</name>
</gene>
<comment type="catalytic activity">
    <reaction evidence="1">
        <text>ATP + protein L-histidine = ADP + protein N-phospho-L-histidine.</text>
        <dbReference type="EC" id="2.7.13.3"/>
    </reaction>
</comment>
<feature type="transmembrane region" description="Helical" evidence="6">
    <location>
        <begin position="39"/>
        <end position="57"/>
    </location>
</feature>
<dbReference type="GO" id="GO:0000155">
    <property type="term" value="F:phosphorelay sensor kinase activity"/>
    <property type="evidence" value="ECO:0007669"/>
    <property type="project" value="InterPro"/>
</dbReference>
<dbReference type="Pfam" id="PF02518">
    <property type="entry name" value="HATPase_c"/>
    <property type="match status" value="1"/>
</dbReference>
<dbReference type="PROSITE" id="PS50109">
    <property type="entry name" value="HIS_KIN"/>
    <property type="match status" value="1"/>
</dbReference>
<dbReference type="Pfam" id="PF00512">
    <property type="entry name" value="HisKA"/>
    <property type="match status" value="1"/>
</dbReference>
<dbReference type="SMART" id="SM00388">
    <property type="entry name" value="HisKA"/>
    <property type="match status" value="1"/>
</dbReference>
<evidence type="ECO:0000259" key="8">
    <source>
        <dbReference type="PROSITE" id="PS50112"/>
    </source>
</evidence>
<dbReference type="SUPFAM" id="SSF55785">
    <property type="entry name" value="PYP-like sensor domain (PAS domain)"/>
    <property type="match status" value="3"/>
</dbReference>
<accession>A0A1G9NXS6</accession>
<evidence type="ECO:0000256" key="3">
    <source>
        <dbReference type="ARBA" id="ARBA00022553"/>
    </source>
</evidence>
<dbReference type="SUPFAM" id="SSF55874">
    <property type="entry name" value="ATPase domain of HSP90 chaperone/DNA topoisomerase II/histidine kinase"/>
    <property type="match status" value="1"/>
</dbReference>
<feature type="transmembrane region" description="Helical" evidence="6">
    <location>
        <begin position="16"/>
        <end position="33"/>
    </location>
</feature>
<keyword evidence="6" id="KW-1133">Transmembrane helix</keyword>
<feature type="transmembrane region" description="Helical" evidence="6">
    <location>
        <begin position="129"/>
        <end position="149"/>
    </location>
</feature>
<dbReference type="SUPFAM" id="SSF47384">
    <property type="entry name" value="Homodimeric domain of signal transducing histidine kinase"/>
    <property type="match status" value="1"/>
</dbReference>
<dbReference type="EMBL" id="FNGW01000004">
    <property type="protein sequence ID" value="SDL91171.1"/>
    <property type="molecule type" value="Genomic_DNA"/>
</dbReference>
<keyword evidence="4" id="KW-0418">Kinase</keyword>
<dbReference type="InterPro" id="IPR004358">
    <property type="entry name" value="Sig_transdc_His_kin-like_C"/>
</dbReference>
<keyword evidence="6" id="KW-0472">Membrane</keyword>
<dbReference type="PROSITE" id="PS50112">
    <property type="entry name" value="PAS"/>
    <property type="match status" value="1"/>
</dbReference>
<feature type="transmembrane region" description="Helical" evidence="6">
    <location>
        <begin position="220"/>
        <end position="241"/>
    </location>
</feature>
<dbReference type="InterPro" id="IPR035965">
    <property type="entry name" value="PAS-like_dom_sf"/>
</dbReference>
<dbReference type="InterPro" id="IPR036890">
    <property type="entry name" value="HATPase_C_sf"/>
</dbReference>
<dbReference type="InterPro" id="IPR003661">
    <property type="entry name" value="HisK_dim/P_dom"/>
</dbReference>
<sequence>MNSEYLKNYNTSKLEYVFYCVSLLILLTISRIDTNSYEFIIIIIRSALSLLIIILMKNNISDRNKFIRLIGLGYVISNIVDILGIIFINQNTNIYRINILSSSLETIIFLLAIKGLAKKNLYNTFGFKKIIKFIFIFVFLILFLMINYYHNNLNFISISNLSIIYFFNLIILLFGYHLMDKYKKSQGINNFNLIDKLLISKILFFVIGFMVTIINKKLKIINITLDILSVIQIFLVYKLIIQNALINPYIKTKSLNDQIIKSTKNQEEINYLLKRINYIEDKIEERLVYEDEFFKSIISSTPNGWLIFNKNLDLVYCNNSFKKIINCQDDDVLGAIKENIIDYSKFRDNIIKSQTKKIKIEDSIRTIDKKIYKCIYMSYKNDNECICFMFEITKEVNILDNLINLKKEYEDLIRNIKTPVFICDGYNNIVDFSKSYELTFDKYKTYISEDNKKLNLEGFFNIIHPDDKEIVRYVFKINQEAKSNNELYNHGVFRFRIINKNREIIWLESKTTIYYEGDTKYKIVNYVDISEYIESKKNLERNQDMYKGVLDSIPEGIYLEDIDNEEYIFVNDKFKEIFSYKIKDINQKIYKNEAMKVHPEYSHVLYKGIENIKHDKISEFDDIKYIDSNGKIIDAKVGSVPFKINNNIFKLSVIKTMEDIKNIEKLKKKIIERDKHDKMKMEFFVNMSHELKTPLNLIFTSTQLIESLYNKNKLSGESIKNHINLTKQNSYRLLKIINDLIEFTRMETGFYHVNLINKDIILVIEDIVMSVVDYAKSKGVQIIFDTDIEELTMAIDVNALEIIVLNLLSNAIKFTDKDGYIYVNMIYKEDENKIDIRIEDTGIGIEEDKLNLIFKRFNNVNKGFVGNINGSGIGLSMIKSLSNLINAKISVESEYGKGSIFTISLNISHKKEDDRNSNYKVKKNEPLNVERLVVGMEDIYNV</sequence>
<evidence type="ECO:0000313" key="9">
    <source>
        <dbReference type="EMBL" id="SDL91171.1"/>
    </source>
</evidence>
<organism evidence="9 10">
    <name type="scientific">Romboutsia lituseburensis DSM 797</name>
    <dbReference type="NCBI Taxonomy" id="1121325"/>
    <lineage>
        <taxon>Bacteria</taxon>
        <taxon>Bacillati</taxon>
        <taxon>Bacillota</taxon>
        <taxon>Clostridia</taxon>
        <taxon>Peptostreptococcales</taxon>
        <taxon>Peptostreptococcaceae</taxon>
        <taxon>Romboutsia</taxon>
    </lineage>
</organism>
<dbReference type="Gene3D" id="3.30.450.20">
    <property type="entry name" value="PAS domain"/>
    <property type="match status" value="2"/>
</dbReference>
<dbReference type="InterPro" id="IPR000014">
    <property type="entry name" value="PAS"/>
</dbReference>
<dbReference type="Pfam" id="PF08447">
    <property type="entry name" value="PAS_3"/>
    <property type="match status" value="1"/>
</dbReference>
<dbReference type="AlphaFoldDB" id="A0A1G9NXS6"/>
<dbReference type="Gene3D" id="3.30.565.10">
    <property type="entry name" value="Histidine kinase-like ATPase, C-terminal domain"/>
    <property type="match status" value="1"/>
</dbReference>
<dbReference type="InterPro" id="IPR005467">
    <property type="entry name" value="His_kinase_dom"/>
</dbReference>
<keyword evidence="6" id="KW-0812">Transmembrane</keyword>
<dbReference type="PANTHER" id="PTHR43547:SF2">
    <property type="entry name" value="HYBRID SIGNAL TRANSDUCTION HISTIDINE KINASE C"/>
    <property type="match status" value="1"/>
</dbReference>